<dbReference type="SUPFAM" id="SSF56784">
    <property type="entry name" value="HAD-like"/>
    <property type="match status" value="1"/>
</dbReference>
<dbReference type="CDD" id="cd07516">
    <property type="entry name" value="HAD_Pase"/>
    <property type="match status" value="1"/>
</dbReference>
<dbReference type="PROSITE" id="PS01229">
    <property type="entry name" value="COF_2"/>
    <property type="match status" value="1"/>
</dbReference>
<dbReference type="InterPro" id="IPR023214">
    <property type="entry name" value="HAD_sf"/>
</dbReference>
<dbReference type="PANTHER" id="PTHR10000">
    <property type="entry name" value="PHOSPHOSERINE PHOSPHATASE"/>
    <property type="match status" value="1"/>
</dbReference>
<dbReference type="PROSITE" id="PS01228">
    <property type="entry name" value="COF_1"/>
    <property type="match status" value="1"/>
</dbReference>
<accession>A0A840UR20</accession>
<dbReference type="Pfam" id="PF08282">
    <property type="entry name" value="Hydrolase_3"/>
    <property type="match status" value="1"/>
</dbReference>
<dbReference type="AlphaFoldDB" id="A0A840UR20"/>
<dbReference type="GO" id="GO:0000287">
    <property type="term" value="F:magnesium ion binding"/>
    <property type="evidence" value="ECO:0007669"/>
    <property type="project" value="TreeGrafter"/>
</dbReference>
<dbReference type="Gene3D" id="3.40.50.1000">
    <property type="entry name" value="HAD superfamily/HAD-like"/>
    <property type="match status" value="1"/>
</dbReference>
<dbReference type="InterPro" id="IPR000150">
    <property type="entry name" value="Cof"/>
</dbReference>
<dbReference type="GO" id="GO:0005829">
    <property type="term" value="C:cytosol"/>
    <property type="evidence" value="ECO:0007669"/>
    <property type="project" value="TreeGrafter"/>
</dbReference>
<dbReference type="SFLD" id="SFLDG01140">
    <property type="entry name" value="C2.B:_Phosphomannomutase_and_P"/>
    <property type="match status" value="1"/>
</dbReference>
<dbReference type="Proteomes" id="UP000559117">
    <property type="component" value="Unassembled WGS sequence"/>
</dbReference>
<organism evidence="1 2">
    <name type="scientific">Pectinatus brassicae</name>
    <dbReference type="NCBI Taxonomy" id="862415"/>
    <lineage>
        <taxon>Bacteria</taxon>
        <taxon>Bacillati</taxon>
        <taxon>Bacillota</taxon>
        <taxon>Negativicutes</taxon>
        <taxon>Selenomonadales</taxon>
        <taxon>Selenomonadaceae</taxon>
        <taxon>Pectinatus</taxon>
    </lineage>
</organism>
<dbReference type="InterPro" id="IPR006379">
    <property type="entry name" value="HAD-SF_hydro_IIB"/>
</dbReference>
<keyword evidence="2" id="KW-1185">Reference proteome</keyword>
<dbReference type="EMBL" id="JACHFH010000001">
    <property type="protein sequence ID" value="MBB5335005.1"/>
    <property type="molecule type" value="Genomic_DNA"/>
</dbReference>
<protein>
    <submittedName>
        <fullName evidence="1">Uncharacterized protein</fullName>
    </submittedName>
</protein>
<evidence type="ECO:0000313" key="2">
    <source>
        <dbReference type="Proteomes" id="UP000559117"/>
    </source>
</evidence>
<comment type="caution">
    <text evidence="1">The sequence shown here is derived from an EMBL/GenBank/DDBJ whole genome shotgun (WGS) entry which is preliminary data.</text>
</comment>
<dbReference type="InterPro" id="IPR036412">
    <property type="entry name" value="HAD-like_sf"/>
</dbReference>
<reference evidence="1 2" key="1">
    <citation type="submission" date="2020-08" db="EMBL/GenBank/DDBJ databases">
        <title>Genomic Encyclopedia of Type Strains, Phase IV (KMG-IV): sequencing the most valuable type-strain genomes for metagenomic binning, comparative biology and taxonomic classification.</title>
        <authorList>
            <person name="Goeker M."/>
        </authorList>
    </citation>
    <scope>NUCLEOTIDE SEQUENCE [LARGE SCALE GENOMIC DNA]</scope>
    <source>
        <strain evidence="1 2">DSM 24661</strain>
    </source>
</reference>
<dbReference type="Gene3D" id="3.30.1240.10">
    <property type="match status" value="1"/>
</dbReference>
<dbReference type="SFLD" id="SFLDS00003">
    <property type="entry name" value="Haloacid_Dehalogenase"/>
    <property type="match status" value="1"/>
</dbReference>
<dbReference type="PANTHER" id="PTHR10000:SF8">
    <property type="entry name" value="HAD SUPERFAMILY HYDROLASE-LIKE, TYPE 3"/>
    <property type="match status" value="1"/>
</dbReference>
<proteinExistence type="predicted"/>
<dbReference type="GO" id="GO:0016791">
    <property type="term" value="F:phosphatase activity"/>
    <property type="evidence" value="ECO:0007669"/>
    <property type="project" value="TreeGrafter"/>
</dbReference>
<dbReference type="RefSeq" id="WP_183858830.1">
    <property type="nucleotide sequence ID" value="NZ_JACHFH010000001.1"/>
</dbReference>
<dbReference type="NCBIfam" id="TIGR01484">
    <property type="entry name" value="HAD-SF-IIB"/>
    <property type="match status" value="1"/>
</dbReference>
<dbReference type="NCBIfam" id="TIGR00099">
    <property type="entry name" value="Cof-subfamily"/>
    <property type="match status" value="1"/>
</dbReference>
<evidence type="ECO:0000313" key="1">
    <source>
        <dbReference type="EMBL" id="MBB5335005.1"/>
    </source>
</evidence>
<sequence length="270" mass="30231">MSYKIIFSDIDGTLLTSEHTVLSSTVRAIKQLIAQNIIFVPVSARMPKAIAPVIAPMEAAVPLISYNGALILDENQKVLYSQYIEFTYTQDIIKKIKTSWPDAVINFYSDDEWYVENLHNDLVQQEIRITGVKPRQKKFSELLARKTAAHKLLCMGSAVDCKQMEQQLSEQYPALMIIRSSDNLLEIVDASVSKAQAVQYFMADRKIAGKAAIAFGDNYNDMEMLKVVGTGIAMQNAPQPVKNNAKIVTDSNNEDGIYKALKKLQLIDFC</sequence>
<name>A0A840UR20_9FIRM</name>
<gene>
    <name evidence="1" type="ORF">HNR32_000105</name>
</gene>